<keyword evidence="2" id="KW-1185">Reference proteome</keyword>
<gene>
    <name evidence="1" type="ORF">RF11_09424</name>
</gene>
<proteinExistence type="predicted"/>
<reference evidence="1 2" key="1">
    <citation type="journal article" date="2014" name="Genome Biol. Evol.">
        <title>The genome of the myxosporean Thelohanellus kitauei shows adaptations to nutrient acquisition within its fish host.</title>
        <authorList>
            <person name="Yang Y."/>
            <person name="Xiong J."/>
            <person name="Zhou Z."/>
            <person name="Huo F."/>
            <person name="Miao W."/>
            <person name="Ran C."/>
            <person name="Liu Y."/>
            <person name="Zhang J."/>
            <person name="Feng J."/>
            <person name="Wang M."/>
            <person name="Wang M."/>
            <person name="Wang L."/>
            <person name="Yao B."/>
        </authorList>
    </citation>
    <scope>NUCLEOTIDE SEQUENCE [LARGE SCALE GENOMIC DNA]</scope>
    <source>
        <strain evidence="1">Wuqing</strain>
    </source>
</reference>
<sequence>MNEVSGQLVGKCCIVYLDIIVVYRNNAEDHANHIKMILDVLREANPRVSSHVILPQGASTDPDKTIVIDYRPVQKTKRTYKTISEFNYTIEHRPEKELMNADALSRKRIDINSIIHSDVVSTVSLISSKYVQNHESMEAFPTPNIEAKSIANVISDEIFAHMELQNLITVIKGCKTTLELLLPKTKENSENLSSHCLMLKHNIPRAHNIIVKNLQEHMKSCKALYDKKMYGRPFGIREYVMMYKPCRGNKSKILVFLREELLGYPLRINEGQRIGYRYD</sequence>
<dbReference type="AlphaFoldDB" id="A0A0C2IXC8"/>
<name>A0A0C2IXC8_THEKT</name>
<organism evidence="1 2">
    <name type="scientific">Thelohanellus kitauei</name>
    <name type="common">Myxosporean</name>
    <dbReference type="NCBI Taxonomy" id="669202"/>
    <lineage>
        <taxon>Eukaryota</taxon>
        <taxon>Metazoa</taxon>
        <taxon>Cnidaria</taxon>
        <taxon>Myxozoa</taxon>
        <taxon>Myxosporea</taxon>
        <taxon>Bivalvulida</taxon>
        <taxon>Platysporina</taxon>
        <taxon>Myxobolidae</taxon>
        <taxon>Thelohanellus</taxon>
    </lineage>
</organism>
<dbReference type="Gene3D" id="3.30.70.270">
    <property type="match status" value="1"/>
</dbReference>
<accession>A0A0C2IXC8</accession>
<dbReference type="SUPFAM" id="SSF56672">
    <property type="entry name" value="DNA/RNA polymerases"/>
    <property type="match status" value="1"/>
</dbReference>
<evidence type="ECO:0008006" key="3">
    <source>
        <dbReference type="Google" id="ProtNLM"/>
    </source>
</evidence>
<protein>
    <recommendedName>
        <fullName evidence="3">Reverse transcriptase domain-containing protein</fullName>
    </recommendedName>
</protein>
<dbReference type="EMBL" id="JWZT01005333">
    <property type="protein sequence ID" value="KII61537.1"/>
    <property type="molecule type" value="Genomic_DNA"/>
</dbReference>
<dbReference type="InterPro" id="IPR043128">
    <property type="entry name" value="Rev_trsase/Diguanyl_cyclase"/>
</dbReference>
<evidence type="ECO:0000313" key="2">
    <source>
        <dbReference type="Proteomes" id="UP000031668"/>
    </source>
</evidence>
<comment type="caution">
    <text evidence="1">The sequence shown here is derived from an EMBL/GenBank/DDBJ whole genome shotgun (WGS) entry which is preliminary data.</text>
</comment>
<evidence type="ECO:0000313" key="1">
    <source>
        <dbReference type="EMBL" id="KII61537.1"/>
    </source>
</evidence>
<dbReference type="Proteomes" id="UP000031668">
    <property type="component" value="Unassembled WGS sequence"/>
</dbReference>
<dbReference type="InterPro" id="IPR043502">
    <property type="entry name" value="DNA/RNA_pol_sf"/>
</dbReference>